<proteinExistence type="predicted"/>
<reference evidence="1 2" key="1">
    <citation type="submission" date="2021-01" db="EMBL/GenBank/DDBJ databases">
        <title>Chromosome-level genome assembly of a human fungal pathogen reveals clustering of transcriptionally co-regulated genes.</title>
        <authorList>
            <person name="Voorhies M."/>
            <person name="Cohen S."/>
            <person name="Shea T.P."/>
            <person name="Petrus S."/>
            <person name="Munoz J.F."/>
            <person name="Poplawski S."/>
            <person name="Goldman W.E."/>
            <person name="Michael T."/>
            <person name="Cuomo C.A."/>
            <person name="Sil A."/>
            <person name="Beyhan S."/>
        </authorList>
    </citation>
    <scope>NUCLEOTIDE SEQUENCE [LARGE SCALE GENOMIC DNA]</scope>
    <source>
        <strain evidence="1 2">G184AR</strain>
    </source>
</reference>
<comment type="caution">
    <text evidence="1">The sequence shown here is derived from an EMBL/GenBank/DDBJ whole genome shotgun (WGS) entry which is preliminary data.</text>
</comment>
<gene>
    <name evidence="1" type="ORF">I7I52_12239</name>
</gene>
<evidence type="ECO:0000313" key="2">
    <source>
        <dbReference type="Proteomes" id="UP000670092"/>
    </source>
</evidence>
<dbReference type="EMBL" id="JAEVHI010000006">
    <property type="protein sequence ID" value="KAG5288680.1"/>
    <property type="molecule type" value="Genomic_DNA"/>
</dbReference>
<dbReference type="Proteomes" id="UP000670092">
    <property type="component" value="Unassembled WGS sequence"/>
</dbReference>
<dbReference type="AlphaFoldDB" id="A0A8H8CSW5"/>
<name>A0A8H8CSW5_AJECA</name>
<sequence length="92" mass="10703">MEILRIANECIDDERLNLNSQQRTCDLINSKAMNVHLYPLILYFILVREKGECFSSETVRSCELLVSKYTDILLSTNFNPQNYTQTLLSQII</sequence>
<organism evidence="1 2">
    <name type="scientific">Ajellomyces capsulatus</name>
    <name type="common">Darling's disease fungus</name>
    <name type="synonym">Histoplasma capsulatum</name>
    <dbReference type="NCBI Taxonomy" id="5037"/>
    <lineage>
        <taxon>Eukaryota</taxon>
        <taxon>Fungi</taxon>
        <taxon>Dikarya</taxon>
        <taxon>Ascomycota</taxon>
        <taxon>Pezizomycotina</taxon>
        <taxon>Eurotiomycetes</taxon>
        <taxon>Eurotiomycetidae</taxon>
        <taxon>Onygenales</taxon>
        <taxon>Ajellomycetaceae</taxon>
        <taxon>Histoplasma</taxon>
    </lineage>
</organism>
<dbReference type="VEuPathDB" id="FungiDB:I7I52_12239"/>
<evidence type="ECO:0000313" key="1">
    <source>
        <dbReference type="EMBL" id="KAG5288680.1"/>
    </source>
</evidence>
<accession>A0A8H8CSW5</accession>
<protein>
    <submittedName>
        <fullName evidence="1">Uncharacterized protein</fullName>
    </submittedName>
</protein>